<feature type="region of interest" description="Disordered" evidence="7">
    <location>
        <begin position="161"/>
        <end position="186"/>
    </location>
</feature>
<dbReference type="InterPro" id="IPR047257">
    <property type="entry name" value="C2B_MCTP_PRT_plant"/>
</dbReference>
<evidence type="ECO:0000313" key="11">
    <source>
        <dbReference type="Proteomes" id="UP000825935"/>
    </source>
</evidence>
<dbReference type="PANTHER" id="PTHR31425:SF50">
    <property type="entry name" value="FT-INTERACTING PROTEIN 3-RELATED"/>
    <property type="match status" value="1"/>
</dbReference>
<gene>
    <name evidence="10" type="ORF">KP509_23G063100</name>
</gene>
<comment type="similarity">
    <text evidence="2">Belongs to the MCTP family.</text>
</comment>
<dbReference type="CDD" id="cd08378">
    <property type="entry name" value="C2B_MCTP_PRT_plant"/>
    <property type="match status" value="1"/>
</dbReference>
<keyword evidence="6 8" id="KW-0472">Membrane</keyword>
<dbReference type="CDD" id="cd08379">
    <property type="entry name" value="C2D_MCTP_PRT_plant"/>
    <property type="match status" value="1"/>
</dbReference>
<dbReference type="SMART" id="SM00239">
    <property type="entry name" value="C2"/>
    <property type="match status" value="4"/>
</dbReference>
<feature type="transmembrane region" description="Helical" evidence="8">
    <location>
        <begin position="957"/>
        <end position="985"/>
    </location>
</feature>
<feature type="domain" description="C2" evidence="9">
    <location>
        <begin position="398"/>
        <end position="514"/>
    </location>
</feature>
<feature type="transmembrane region" description="Helical" evidence="8">
    <location>
        <begin position="812"/>
        <end position="830"/>
    </location>
</feature>
<feature type="transmembrane region" description="Helical" evidence="8">
    <location>
        <begin position="842"/>
        <end position="868"/>
    </location>
</feature>
<dbReference type="EMBL" id="CM035428">
    <property type="protein sequence ID" value="KAH7302270.1"/>
    <property type="molecule type" value="Genomic_DNA"/>
</dbReference>
<evidence type="ECO:0000256" key="6">
    <source>
        <dbReference type="ARBA" id="ARBA00023136"/>
    </source>
</evidence>
<dbReference type="Pfam" id="PF08372">
    <property type="entry name" value="PRT_C"/>
    <property type="match status" value="1"/>
</dbReference>
<dbReference type="InterPro" id="IPR047255">
    <property type="entry name" value="C2D_MCTP_PRT_plant"/>
</dbReference>
<evidence type="ECO:0000256" key="3">
    <source>
        <dbReference type="ARBA" id="ARBA00022692"/>
    </source>
</evidence>
<keyword evidence="3 8" id="KW-0812">Transmembrane</keyword>
<dbReference type="InterPro" id="IPR047259">
    <property type="entry name" value="QUIRKY-like"/>
</dbReference>
<feature type="domain" description="C2" evidence="9">
    <location>
        <begin position="1"/>
        <end position="106"/>
    </location>
</feature>
<keyword evidence="5 8" id="KW-1133">Transmembrane helix</keyword>
<dbReference type="Gene3D" id="2.60.40.150">
    <property type="entry name" value="C2 domain"/>
    <property type="match status" value="4"/>
</dbReference>
<evidence type="ECO:0000256" key="8">
    <source>
        <dbReference type="SAM" id="Phobius"/>
    </source>
</evidence>
<dbReference type="PANTHER" id="PTHR31425">
    <property type="entry name" value="PHOSPHORIBOSYLANTHRANILATE TRANSFERASE ISOFORM 1"/>
    <property type="match status" value="1"/>
</dbReference>
<sequence>MPNIKLVVEVLHATNLSPKDGEDSASPYVEVDYESQRLRTKSKSKDLNPMWNEKLEFTVSDPNLLEYEWIYLHVYTTRRHGSRVFLGRTKVDPSHIKPMGQENAIGFPLERGWSVFSINRGEIYLKVYYYDGDRSLGAKTAAAGGGAGGGSIGVAGGKNGKQGDKVGAAPSSGHAIPSNGTTGHANTTGIGGHGGLGMDAVTTAADRLLGGGKVAQTVTLSDATSFTDFSVKPTWLPKTERIRHDLVDEIKYLFVRVERARGLAIKDVTGSSDPFVEAKVGNTKVLTRVIPRDLNPVWNEVFAFSQDQFQAQNLEITVWDEDTVRNDFLGRVTFDVVEIPQRHPPDSPLAPQWYRLESRHDAKRPAQGEIMLSVWIGTQADESFPRARQSDSGWVSNTRATIYLSPRLWYLRVAILEAKDLIVTKSNRIAEVFVRVDVCRQSQKTKAVPSQKNSHLWNTELLFVAAEPFSDEFLHVHVLDHVAANKEELMATVKIPLNTVPKRMNHSRVDPKWFDLEREKKDIKEVAHEIADKVKGNAKFMSRIHLMVCLEGGYHVLDESTQYTSDTCPSERRLWKNPVAMLELGIRGAFDLQPMKTRDNRGCTDAYCVAKYGRKWVRTRTVLESLAPRWHEQYMWDVYDPCTVLTVGVFDNNHLGNGFSADKSHTHAHKHSNGGNGSVSKNGGHGGKDEVIGKVRIRLSTLETDKEYALRYPLIVLDRSGVKSRGEIELVVRLTCVKRLNMMLTYIQPLLPKQHYIEPINVRYIEYLRAAAMRLVIDKLALSEPPIPPEVVRYMLDVDQYKWSYRRSKANWYRIIHVFDGCVAIAAWFRDICMWKSKVTTVLVHILYCILVWFPELILPTTFLYMFLIGAWQYRFRSRQPPHMDVGLSYANVTGQEELDEEFDDMPSTKSAEIVRIRYDRMRALAGRVQTVVGDIANQLERFHSFLNWRDPRATSIFVTFCLLMAIILYLIPIRVVIILFGIYIMRYPRFRNRLPSIAGNFFRRLPSLSDRML</sequence>
<dbReference type="AlphaFoldDB" id="A0A8T2S0I2"/>
<dbReference type="OMA" id="DKSHTHA"/>
<evidence type="ECO:0000256" key="2">
    <source>
        <dbReference type="ARBA" id="ARBA00007923"/>
    </source>
</evidence>
<dbReference type="Pfam" id="PF00168">
    <property type="entry name" value="C2"/>
    <property type="match status" value="4"/>
</dbReference>
<feature type="domain" description="C2" evidence="9">
    <location>
        <begin position="232"/>
        <end position="354"/>
    </location>
</feature>
<evidence type="ECO:0000256" key="1">
    <source>
        <dbReference type="ARBA" id="ARBA00004141"/>
    </source>
</evidence>
<accession>A0A8T2S0I2</accession>
<evidence type="ECO:0000256" key="5">
    <source>
        <dbReference type="ARBA" id="ARBA00022989"/>
    </source>
</evidence>
<comment type="subcellular location">
    <subcellularLocation>
        <location evidence="1">Membrane</location>
        <topology evidence="1">Multi-pass membrane protein</topology>
    </subcellularLocation>
</comment>
<name>A0A8T2S0I2_CERRI</name>
<dbReference type="InterPro" id="IPR000008">
    <property type="entry name" value="C2_dom"/>
</dbReference>
<comment type="caution">
    <text evidence="10">The sequence shown here is derived from an EMBL/GenBank/DDBJ whole genome shotgun (WGS) entry which is preliminary data.</text>
</comment>
<reference evidence="10 11" key="1">
    <citation type="submission" date="2021-08" db="EMBL/GenBank/DDBJ databases">
        <title>WGS assembly of Ceratopteris richardii.</title>
        <authorList>
            <person name="Marchant D.B."/>
            <person name="Chen G."/>
            <person name="Jenkins J."/>
            <person name="Shu S."/>
            <person name="Leebens-Mack J."/>
            <person name="Grimwood J."/>
            <person name="Schmutz J."/>
            <person name="Soltis P."/>
            <person name="Soltis D."/>
            <person name="Chen Z.-H."/>
        </authorList>
    </citation>
    <scope>NUCLEOTIDE SEQUENCE [LARGE SCALE GENOMIC DNA]</scope>
    <source>
        <strain evidence="10">Whitten #5841</strain>
        <tissue evidence="10">Leaf</tissue>
    </source>
</reference>
<feature type="region of interest" description="Disordered" evidence="7">
    <location>
        <begin position="661"/>
        <end position="687"/>
    </location>
</feature>
<protein>
    <recommendedName>
        <fullName evidence="9">C2 domain-containing protein</fullName>
    </recommendedName>
</protein>
<evidence type="ECO:0000256" key="4">
    <source>
        <dbReference type="ARBA" id="ARBA00022737"/>
    </source>
</evidence>
<organism evidence="10 11">
    <name type="scientific">Ceratopteris richardii</name>
    <name type="common">Triangle waterfern</name>
    <dbReference type="NCBI Taxonomy" id="49495"/>
    <lineage>
        <taxon>Eukaryota</taxon>
        <taxon>Viridiplantae</taxon>
        <taxon>Streptophyta</taxon>
        <taxon>Embryophyta</taxon>
        <taxon>Tracheophyta</taxon>
        <taxon>Polypodiopsida</taxon>
        <taxon>Polypodiidae</taxon>
        <taxon>Polypodiales</taxon>
        <taxon>Pteridineae</taxon>
        <taxon>Pteridaceae</taxon>
        <taxon>Parkerioideae</taxon>
        <taxon>Ceratopteris</taxon>
    </lineage>
</organism>
<feature type="domain" description="C2" evidence="9">
    <location>
        <begin position="563"/>
        <end position="712"/>
    </location>
</feature>
<dbReference type="InterPro" id="IPR035892">
    <property type="entry name" value="C2_domain_sf"/>
</dbReference>
<evidence type="ECO:0000313" key="10">
    <source>
        <dbReference type="EMBL" id="KAH7302270.1"/>
    </source>
</evidence>
<dbReference type="PRINTS" id="PR00360">
    <property type="entry name" value="C2DOMAIN"/>
</dbReference>
<dbReference type="SUPFAM" id="SSF49562">
    <property type="entry name" value="C2 domain (Calcium/lipid-binding domain, CaLB)"/>
    <property type="match status" value="4"/>
</dbReference>
<keyword evidence="11" id="KW-1185">Reference proteome</keyword>
<dbReference type="PROSITE" id="PS50004">
    <property type="entry name" value="C2"/>
    <property type="match status" value="4"/>
</dbReference>
<keyword evidence="4" id="KW-0677">Repeat</keyword>
<evidence type="ECO:0000256" key="7">
    <source>
        <dbReference type="SAM" id="MobiDB-lite"/>
    </source>
</evidence>
<dbReference type="GO" id="GO:0016020">
    <property type="term" value="C:membrane"/>
    <property type="evidence" value="ECO:0007669"/>
    <property type="project" value="UniProtKB-SubCell"/>
</dbReference>
<evidence type="ECO:0000259" key="9">
    <source>
        <dbReference type="PROSITE" id="PS50004"/>
    </source>
</evidence>
<dbReference type="InterPro" id="IPR013583">
    <property type="entry name" value="MCTP_C"/>
</dbReference>
<dbReference type="FunFam" id="2.60.40.150:FF:000090">
    <property type="entry name" value="C2 domain-containing protein"/>
    <property type="match status" value="1"/>
</dbReference>
<dbReference type="Proteomes" id="UP000825935">
    <property type="component" value="Chromosome 23"/>
</dbReference>
<dbReference type="OrthoDB" id="1510841at2759"/>
<proteinExistence type="inferred from homology"/>